<keyword evidence="1" id="KW-1133">Transmembrane helix</keyword>
<evidence type="ECO:0000256" key="1">
    <source>
        <dbReference type="SAM" id="Phobius"/>
    </source>
</evidence>
<evidence type="ECO:0000313" key="3">
    <source>
        <dbReference type="Proteomes" id="UP000236754"/>
    </source>
</evidence>
<name>A0A1H6EA40_9ACTN</name>
<evidence type="ECO:0008006" key="4">
    <source>
        <dbReference type="Google" id="ProtNLM"/>
    </source>
</evidence>
<feature type="transmembrane region" description="Helical" evidence="1">
    <location>
        <begin position="85"/>
        <end position="103"/>
    </location>
</feature>
<protein>
    <recommendedName>
        <fullName evidence="4">DUF2752 domain-containing protein</fullName>
    </recommendedName>
</protein>
<dbReference type="AlphaFoldDB" id="A0A1H6EA40"/>
<dbReference type="InterPro" id="IPR021215">
    <property type="entry name" value="DUF2752"/>
</dbReference>
<keyword evidence="1" id="KW-0812">Transmembrane</keyword>
<accession>A0A1H6EA40</accession>
<dbReference type="EMBL" id="FNVU01000030">
    <property type="protein sequence ID" value="SEG94552.1"/>
    <property type="molecule type" value="Genomic_DNA"/>
</dbReference>
<keyword evidence="3" id="KW-1185">Reference proteome</keyword>
<keyword evidence="1" id="KW-0472">Membrane</keyword>
<dbReference type="RefSeq" id="WP_103890815.1">
    <property type="nucleotide sequence ID" value="NZ_FNVU01000030.1"/>
</dbReference>
<gene>
    <name evidence="2" type="ORF">SAMN05216223_13067</name>
</gene>
<feature type="transmembrane region" description="Helical" evidence="1">
    <location>
        <begin position="18"/>
        <end position="36"/>
    </location>
</feature>
<dbReference type="Pfam" id="PF10825">
    <property type="entry name" value="DUF2752"/>
    <property type="match status" value="1"/>
</dbReference>
<evidence type="ECO:0000313" key="2">
    <source>
        <dbReference type="EMBL" id="SEG94552.1"/>
    </source>
</evidence>
<organism evidence="2 3">
    <name type="scientific">Actinacidiphila yanglinensis</name>
    <dbReference type="NCBI Taxonomy" id="310779"/>
    <lineage>
        <taxon>Bacteria</taxon>
        <taxon>Bacillati</taxon>
        <taxon>Actinomycetota</taxon>
        <taxon>Actinomycetes</taxon>
        <taxon>Kitasatosporales</taxon>
        <taxon>Streptomycetaceae</taxon>
        <taxon>Actinacidiphila</taxon>
    </lineage>
</organism>
<reference evidence="2 3" key="1">
    <citation type="submission" date="2016-10" db="EMBL/GenBank/DDBJ databases">
        <authorList>
            <person name="de Groot N.N."/>
        </authorList>
    </citation>
    <scope>NUCLEOTIDE SEQUENCE [LARGE SCALE GENOMIC DNA]</scope>
    <source>
        <strain evidence="2 3">CGMCC 4.2023</strain>
    </source>
</reference>
<proteinExistence type="predicted"/>
<dbReference type="Proteomes" id="UP000236754">
    <property type="component" value="Unassembled WGS sequence"/>
</dbReference>
<dbReference type="OrthoDB" id="5966662at2"/>
<sequence>MSQQAVAPRSARRLPHPAVVPLATLAAGVAAAAYLYRTDPHQSGHFLPRCPFNWLTGLLCPACGATRLAYDLLHGDPVRAFHENALVLALSPALAWMFGRWVVEGLRGRRWQPILRPRTQYTLLVVAVVWTIFRNVN</sequence>